<name>A0A517ZVE4_9PLAN</name>
<dbReference type="AlphaFoldDB" id="A0A517ZVE4"/>
<protein>
    <recommendedName>
        <fullName evidence="3">DUF3352 domain-containing protein</fullName>
    </recommendedName>
</protein>
<dbReference type="Proteomes" id="UP000319383">
    <property type="component" value="Chromosome"/>
</dbReference>
<accession>A0A517ZVE4</accession>
<reference evidence="1 2" key="1">
    <citation type="submission" date="2019-02" db="EMBL/GenBank/DDBJ databases">
        <title>Deep-cultivation of Planctomycetes and their phenomic and genomic characterization uncovers novel biology.</title>
        <authorList>
            <person name="Wiegand S."/>
            <person name="Jogler M."/>
            <person name="Boedeker C."/>
            <person name="Pinto D."/>
            <person name="Vollmers J."/>
            <person name="Rivas-Marin E."/>
            <person name="Kohn T."/>
            <person name="Peeters S.H."/>
            <person name="Heuer A."/>
            <person name="Rast P."/>
            <person name="Oberbeckmann S."/>
            <person name="Bunk B."/>
            <person name="Jeske O."/>
            <person name="Meyerdierks A."/>
            <person name="Storesund J.E."/>
            <person name="Kallscheuer N."/>
            <person name="Luecker S."/>
            <person name="Lage O.M."/>
            <person name="Pohl T."/>
            <person name="Merkel B.J."/>
            <person name="Hornburger P."/>
            <person name="Mueller R.-W."/>
            <person name="Bruemmer F."/>
            <person name="Labrenz M."/>
            <person name="Spormann A.M."/>
            <person name="Op den Camp H."/>
            <person name="Overmann J."/>
            <person name="Amann R."/>
            <person name="Jetten M.S.M."/>
            <person name="Mascher T."/>
            <person name="Medema M.H."/>
            <person name="Devos D.P."/>
            <person name="Kaster A.-K."/>
            <person name="Ovreas L."/>
            <person name="Rohde M."/>
            <person name="Galperin M.Y."/>
            <person name="Jogler C."/>
        </authorList>
    </citation>
    <scope>NUCLEOTIDE SEQUENCE [LARGE SCALE GENOMIC DNA]</scope>
    <source>
        <strain evidence="1 2">Mal52</strain>
    </source>
</reference>
<dbReference type="EMBL" id="CP036276">
    <property type="protein sequence ID" value="QDU46415.1"/>
    <property type="molecule type" value="Genomic_DNA"/>
</dbReference>
<evidence type="ECO:0008006" key="3">
    <source>
        <dbReference type="Google" id="ProtNLM"/>
    </source>
</evidence>
<evidence type="ECO:0000313" key="1">
    <source>
        <dbReference type="EMBL" id="QDU46415.1"/>
    </source>
</evidence>
<sequence length="633" mass="67921">MSGVGMGFAEILLILLTGGGLGPLLGMPPGPRDEALLRLPPTNAIVYTEWAARGAGKAGAPGVEGMIADQEVAQFLEKVHSAIVDGVIAETENRSPEEQVLGEVLPRLGFELLKHPGCLYLSYEEDHIINGDTPPAMMMSVAQGVRFALVINGEKQADQIAADFLELTQFLPGGERRESLDRLQLPVPLPGIPVTVHRHNDYFILALGDGTLDAAIAGLDGKSNGLADDERFQAGVKRVSFERAGGVTWVDTRQLLKVVTSILEPAGIDAAGTAQMLGLDSLDYFVSSSGIETNGQISCRNFIATGGKTNGILKLAAARGIKTEDVQHIPADVDFAYALSIDVTKILEEVRQILSAVGPGPAQALEDAIQEIDNETGLSVENDVLTAVGDVWTLHNSPSSGGLLFSGIVLTVDIRDAEQAQATYDKVLELIKLNLPGIINNGMSARGAEMKNREFLGQDIDYLNVVDDDDVPLAPALCLTKERLYLALHPQSIKSQLRFLKSKEKSFADQMADDFKLPDGDLLSLTYWDAEATTKLLYSLVPYFGQIIMTEVQSNAAVTIDIFDIPSARAILPYIGPYTSSTVRTPEGIMTTSTSTLPLPVGSAMSTIIPMFSARRVQHFAPVQEAVPADADF</sequence>
<keyword evidence="2" id="KW-1185">Reference proteome</keyword>
<gene>
    <name evidence="1" type="ORF">Mal52_49350</name>
</gene>
<evidence type="ECO:0000313" key="2">
    <source>
        <dbReference type="Proteomes" id="UP000319383"/>
    </source>
</evidence>
<proteinExistence type="predicted"/>
<dbReference type="RefSeq" id="WP_145378931.1">
    <property type="nucleotide sequence ID" value="NZ_CP036276.1"/>
</dbReference>
<dbReference type="KEGG" id="sdyn:Mal52_49350"/>
<organism evidence="1 2">
    <name type="scientific">Symmachiella dynata</name>
    <dbReference type="NCBI Taxonomy" id="2527995"/>
    <lineage>
        <taxon>Bacteria</taxon>
        <taxon>Pseudomonadati</taxon>
        <taxon>Planctomycetota</taxon>
        <taxon>Planctomycetia</taxon>
        <taxon>Planctomycetales</taxon>
        <taxon>Planctomycetaceae</taxon>
        <taxon>Symmachiella</taxon>
    </lineage>
</organism>